<dbReference type="EMBL" id="KV442014">
    <property type="protein sequence ID" value="OAQ35456.1"/>
    <property type="molecule type" value="Genomic_DNA"/>
</dbReference>
<sequence>MNATPGKEEYRMQSLAQSNRHLASIPGKIKVEYPTPPPRTHSLGPMNFTPSKVDSPILSLHAQSKQPIRSNSGKIKVEYPTPPPRTYSLQPMTSIPGKVEAHTPPPRTHSKQLATPIKGGLACPSQPRIHSGPAIVMPVPQKAEYFPSKIDKQKDLNAAVEKASQEKRMATIAKLCTKCNCRDFIGWCKNCKACLDCCPDFIDI</sequence>
<accession>A0A197KFK3</accession>
<feature type="region of interest" description="Disordered" evidence="1">
    <location>
        <begin position="64"/>
        <end position="90"/>
    </location>
</feature>
<evidence type="ECO:0000313" key="2">
    <source>
        <dbReference type="EMBL" id="OAQ35456.1"/>
    </source>
</evidence>
<dbReference type="Proteomes" id="UP000078512">
    <property type="component" value="Unassembled WGS sequence"/>
</dbReference>
<dbReference type="OrthoDB" id="2343984at2759"/>
<organism evidence="2 3">
    <name type="scientific">Linnemannia elongata AG-77</name>
    <dbReference type="NCBI Taxonomy" id="1314771"/>
    <lineage>
        <taxon>Eukaryota</taxon>
        <taxon>Fungi</taxon>
        <taxon>Fungi incertae sedis</taxon>
        <taxon>Mucoromycota</taxon>
        <taxon>Mortierellomycotina</taxon>
        <taxon>Mortierellomycetes</taxon>
        <taxon>Mortierellales</taxon>
        <taxon>Mortierellaceae</taxon>
        <taxon>Linnemannia</taxon>
    </lineage>
</organism>
<gene>
    <name evidence="2" type="ORF">K457DRAFT_120830</name>
</gene>
<evidence type="ECO:0000313" key="3">
    <source>
        <dbReference type="Proteomes" id="UP000078512"/>
    </source>
</evidence>
<reference evidence="2 3" key="1">
    <citation type="submission" date="2016-05" db="EMBL/GenBank/DDBJ databases">
        <title>Genome sequencing reveals origins of a unique bacterial endosymbiosis in the earliest lineages of terrestrial Fungi.</title>
        <authorList>
            <consortium name="DOE Joint Genome Institute"/>
            <person name="Uehling J."/>
            <person name="Gryganskyi A."/>
            <person name="Hameed K."/>
            <person name="Tschaplinski T."/>
            <person name="Misztal P."/>
            <person name="Wu S."/>
            <person name="Desiro A."/>
            <person name="Vande Pol N."/>
            <person name="Du Z.-Y."/>
            <person name="Zienkiewicz A."/>
            <person name="Zienkiewicz K."/>
            <person name="Morin E."/>
            <person name="Tisserant E."/>
            <person name="Splivallo R."/>
            <person name="Hainaut M."/>
            <person name="Henrissat B."/>
            <person name="Ohm R."/>
            <person name="Kuo A."/>
            <person name="Yan J."/>
            <person name="Lipzen A."/>
            <person name="Nolan M."/>
            <person name="Labutti K."/>
            <person name="Barry K."/>
            <person name="Goldstein A."/>
            <person name="Labbe J."/>
            <person name="Schadt C."/>
            <person name="Tuskan G."/>
            <person name="Grigoriev I."/>
            <person name="Martin F."/>
            <person name="Vilgalys R."/>
            <person name="Bonito G."/>
        </authorList>
    </citation>
    <scope>NUCLEOTIDE SEQUENCE [LARGE SCALE GENOMIC DNA]</scope>
    <source>
        <strain evidence="2 3">AG-77</strain>
    </source>
</reference>
<keyword evidence="3" id="KW-1185">Reference proteome</keyword>
<dbReference type="AlphaFoldDB" id="A0A197KFK3"/>
<protein>
    <submittedName>
        <fullName evidence="2">Uncharacterized protein</fullName>
    </submittedName>
</protein>
<evidence type="ECO:0000256" key="1">
    <source>
        <dbReference type="SAM" id="MobiDB-lite"/>
    </source>
</evidence>
<proteinExistence type="predicted"/>
<feature type="compositionally biased region" description="Polar residues" evidence="1">
    <location>
        <begin position="64"/>
        <end position="73"/>
    </location>
</feature>
<name>A0A197KFK3_9FUNG</name>